<evidence type="ECO:0000256" key="7">
    <source>
        <dbReference type="ARBA" id="ARBA00022692"/>
    </source>
</evidence>
<evidence type="ECO:0000256" key="9">
    <source>
        <dbReference type="ARBA" id="ARBA00022984"/>
    </source>
</evidence>
<dbReference type="InterPro" id="IPR050515">
    <property type="entry name" value="Beta-lactam/transpept"/>
</dbReference>
<dbReference type="Pfam" id="PF03717">
    <property type="entry name" value="PBP_dimer"/>
    <property type="match status" value="1"/>
</dbReference>
<evidence type="ECO:0000259" key="16">
    <source>
        <dbReference type="Pfam" id="PF03717"/>
    </source>
</evidence>
<dbReference type="SUPFAM" id="SSF56519">
    <property type="entry name" value="Penicillin binding protein dimerisation domain"/>
    <property type="match status" value="1"/>
</dbReference>
<comment type="similarity">
    <text evidence="4">Belongs to the transpeptidase family.</text>
</comment>
<evidence type="ECO:0000256" key="3">
    <source>
        <dbReference type="ARBA" id="ARBA00004752"/>
    </source>
</evidence>
<keyword evidence="6" id="KW-1003">Cell membrane</keyword>
<evidence type="ECO:0000256" key="13">
    <source>
        <dbReference type="ARBA" id="ARBA00034000"/>
    </source>
</evidence>
<dbReference type="OrthoDB" id="9770103at2"/>
<evidence type="ECO:0000313" key="17">
    <source>
        <dbReference type="EMBL" id="KEP24841.1"/>
    </source>
</evidence>
<dbReference type="Gene3D" id="3.90.1310.10">
    <property type="entry name" value="Penicillin-binding protein 2a (Domain 2)"/>
    <property type="match status" value="1"/>
</dbReference>
<dbReference type="EMBL" id="JOTP01000045">
    <property type="protein sequence ID" value="KEP24841.1"/>
    <property type="molecule type" value="Genomic_DNA"/>
</dbReference>
<evidence type="ECO:0000256" key="10">
    <source>
        <dbReference type="ARBA" id="ARBA00022989"/>
    </source>
</evidence>
<dbReference type="Gene3D" id="3.40.710.10">
    <property type="entry name" value="DD-peptidase/beta-lactamase superfamily"/>
    <property type="match status" value="1"/>
</dbReference>
<dbReference type="GO" id="GO:0071555">
    <property type="term" value="P:cell wall organization"/>
    <property type="evidence" value="ECO:0007669"/>
    <property type="project" value="UniProtKB-KW"/>
</dbReference>
<evidence type="ECO:0000256" key="14">
    <source>
        <dbReference type="SAM" id="Phobius"/>
    </source>
</evidence>
<keyword evidence="7 14" id="KW-0812">Transmembrane</keyword>
<dbReference type="PANTHER" id="PTHR30627:SF2">
    <property type="entry name" value="PEPTIDOGLYCAN D,D-TRANSPEPTIDASE MRDA"/>
    <property type="match status" value="1"/>
</dbReference>
<dbReference type="AlphaFoldDB" id="A0A081L6G5"/>
<gene>
    <name evidence="17" type="ORF">BA70_14940</name>
</gene>
<keyword evidence="18" id="KW-1185">Reference proteome</keyword>
<dbReference type="Gene3D" id="1.10.10.1230">
    <property type="entry name" value="Penicillin-binding protein, N-terminal non-catalytic domain, head sub-domain"/>
    <property type="match status" value="1"/>
</dbReference>
<feature type="transmembrane region" description="Helical" evidence="14">
    <location>
        <begin position="21"/>
        <end position="43"/>
    </location>
</feature>
<evidence type="ECO:0000256" key="1">
    <source>
        <dbReference type="ARBA" id="ARBA00004167"/>
    </source>
</evidence>
<evidence type="ECO:0000256" key="4">
    <source>
        <dbReference type="ARBA" id="ARBA00007171"/>
    </source>
</evidence>
<dbReference type="GO" id="GO:0071972">
    <property type="term" value="F:peptidoglycan L,D-transpeptidase activity"/>
    <property type="evidence" value="ECO:0007669"/>
    <property type="project" value="TreeGrafter"/>
</dbReference>
<comment type="caution">
    <text evidence="17">The sequence shown here is derived from an EMBL/GenBank/DDBJ whole genome shotgun (WGS) entry which is preliminary data.</text>
</comment>
<name>A0A081L6G5_9BACI</name>
<dbReference type="InterPro" id="IPR005311">
    <property type="entry name" value="PBP_dimer"/>
</dbReference>
<dbReference type="PANTHER" id="PTHR30627">
    <property type="entry name" value="PEPTIDOGLYCAN D,D-TRANSPEPTIDASE"/>
    <property type="match status" value="1"/>
</dbReference>
<keyword evidence="8" id="KW-0133">Cell shape</keyword>
<dbReference type="eggNOG" id="COG0768">
    <property type="taxonomic scope" value="Bacteria"/>
</dbReference>
<keyword evidence="11 14" id="KW-0472">Membrane</keyword>
<keyword evidence="9" id="KW-0573">Peptidoglycan synthesis</keyword>
<evidence type="ECO:0000256" key="11">
    <source>
        <dbReference type="ARBA" id="ARBA00023136"/>
    </source>
</evidence>
<keyword evidence="12" id="KW-0961">Cell wall biogenesis/degradation</keyword>
<dbReference type="InterPro" id="IPR036138">
    <property type="entry name" value="PBP_dimer_sf"/>
</dbReference>
<feature type="domain" description="Penicillin-binding protein dimerisation" evidence="16">
    <location>
        <begin position="67"/>
        <end position="326"/>
    </location>
</feature>
<dbReference type="GO" id="GO:0008658">
    <property type="term" value="F:penicillin binding"/>
    <property type="evidence" value="ECO:0007669"/>
    <property type="project" value="InterPro"/>
</dbReference>
<comment type="catalytic activity">
    <reaction evidence="13">
        <text>Preferential cleavage: (Ac)2-L-Lys-D-Ala-|-D-Ala. Also transpeptidation of peptidyl-alanyl moieties that are N-acyl substituents of D-alanine.</text>
        <dbReference type="EC" id="3.4.16.4"/>
    </reaction>
</comment>
<dbReference type="GO" id="GO:0008360">
    <property type="term" value="P:regulation of cell shape"/>
    <property type="evidence" value="ECO:0007669"/>
    <property type="project" value="UniProtKB-KW"/>
</dbReference>
<dbReference type="Proteomes" id="UP000028091">
    <property type="component" value="Unassembled WGS sequence"/>
</dbReference>
<protein>
    <recommendedName>
        <fullName evidence="5">serine-type D-Ala-D-Ala carboxypeptidase</fullName>
        <ecNumber evidence="5">3.4.16.4</ecNumber>
    </recommendedName>
</protein>
<feature type="domain" description="Penicillin-binding protein transpeptidase" evidence="15">
    <location>
        <begin position="375"/>
        <end position="681"/>
    </location>
</feature>
<comment type="subcellular location">
    <subcellularLocation>
        <location evidence="2">Cell membrane</location>
    </subcellularLocation>
    <subcellularLocation>
        <location evidence="1">Membrane</location>
        <topology evidence="1">Single-pass membrane protein</topology>
    </subcellularLocation>
</comment>
<comment type="pathway">
    <text evidence="3">Cell wall biogenesis; peptidoglycan biosynthesis.</text>
</comment>
<evidence type="ECO:0000256" key="8">
    <source>
        <dbReference type="ARBA" id="ARBA00022960"/>
    </source>
</evidence>
<dbReference type="SUPFAM" id="SSF56601">
    <property type="entry name" value="beta-lactamase/transpeptidase-like"/>
    <property type="match status" value="1"/>
</dbReference>
<dbReference type="EC" id="3.4.16.4" evidence="5"/>
<evidence type="ECO:0000256" key="2">
    <source>
        <dbReference type="ARBA" id="ARBA00004236"/>
    </source>
</evidence>
<dbReference type="UniPathway" id="UPA00219"/>
<dbReference type="InterPro" id="IPR001460">
    <property type="entry name" value="PCN-bd_Tpept"/>
</dbReference>
<dbReference type="GO" id="GO:0009002">
    <property type="term" value="F:serine-type D-Ala-D-Ala carboxypeptidase activity"/>
    <property type="evidence" value="ECO:0007669"/>
    <property type="project" value="UniProtKB-EC"/>
</dbReference>
<evidence type="ECO:0000313" key="18">
    <source>
        <dbReference type="Proteomes" id="UP000028091"/>
    </source>
</evidence>
<evidence type="ECO:0000256" key="5">
    <source>
        <dbReference type="ARBA" id="ARBA00012448"/>
    </source>
</evidence>
<proteinExistence type="inferred from homology"/>
<organism evidence="17 18">
    <name type="scientific">Bacillus zhangzhouensis</name>
    <dbReference type="NCBI Taxonomy" id="1178540"/>
    <lineage>
        <taxon>Bacteria</taxon>
        <taxon>Bacillati</taxon>
        <taxon>Bacillota</taxon>
        <taxon>Bacilli</taxon>
        <taxon>Bacillales</taxon>
        <taxon>Bacillaceae</taxon>
        <taxon>Bacillus</taxon>
    </lineage>
</organism>
<accession>A0A081L6G5</accession>
<dbReference type="Pfam" id="PF00905">
    <property type="entry name" value="Transpeptidase"/>
    <property type="match status" value="1"/>
</dbReference>
<evidence type="ECO:0000256" key="6">
    <source>
        <dbReference type="ARBA" id="ARBA00022475"/>
    </source>
</evidence>
<dbReference type="GO" id="GO:0009252">
    <property type="term" value="P:peptidoglycan biosynthetic process"/>
    <property type="evidence" value="ECO:0007669"/>
    <property type="project" value="UniProtKB-UniPathway"/>
</dbReference>
<dbReference type="GO" id="GO:0005886">
    <property type="term" value="C:plasma membrane"/>
    <property type="evidence" value="ECO:0007669"/>
    <property type="project" value="UniProtKB-SubCell"/>
</dbReference>
<evidence type="ECO:0000259" key="15">
    <source>
        <dbReference type="Pfam" id="PF00905"/>
    </source>
</evidence>
<dbReference type="RefSeq" id="WP_034325157.1">
    <property type="nucleotide sequence ID" value="NZ_JBCMYH010000028.1"/>
</dbReference>
<reference evidence="17 18" key="1">
    <citation type="submission" date="2012-09" db="EMBL/GenBank/DDBJ databases">
        <title>Genome Sequence of Bacillus sp. DW5-4.</title>
        <authorList>
            <person name="Lai Q."/>
            <person name="Liu Y."/>
            <person name="Shao Z."/>
        </authorList>
    </citation>
    <scope>NUCLEOTIDE SEQUENCE [LARGE SCALE GENOMIC DNA]</scope>
    <source>
        <strain evidence="17 18">DW5-4</strain>
    </source>
</reference>
<keyword evidence="10 14" id="KW-1133">Transmembrane helix</keyword>
<evidence type="ECO:0000256" key="12">
    <source>
        <dbReference type="ARBA" id="ARBA00023316"/>
    </source>
</evidence>
<dbReference type="InterPro" id="IPR012338">
    <property type="entry name" value="Beta-lactam/transpept-like"/>
</dbReference>
<sequence length="708" mass="79667">MGEKQHQGAAEQKKIKRRNAWRINLFFFAVFSLFAVLVIKLGVLQIVNGEDYKKQANRTEVKTASYPSPRGKMYDARGRVVVDNESVPAIVYTSESGVKAEDKIKVARKLATYIKMDTDFLRERDIRDFWLASHPEEADKLISKAEKKDINAKDVYPLQVERVPKKEVKAIENDATEKAVAAIYRRFTGGYAFEPQIVKAMDPNEEKKGDEKVALLDETKESKQTSSESLTYEEISLVSEHLDELPGVNVINDWTRKYPYEKTLYNVLGGVTTPEQGIIKEREDYYMARGYSRNDRVGKSYLEYQYEDFLNPEKATVQYTQVGGKLLDEIKRTEGRRGLDLALTFDMELQKEVDKIVESELRSASARNYMMDRAFVVMMDPNTGDILAMSGKKMDGRDVTDYAIGNFTTQYEMGSVVKGATVLSGYQDGMSHNQSYMDTPLYFAGSGGKAKKSYSNLGWVNDLRALQKSSNVYMFHVAMRMAGITYQKNGPLPARPEHLQKMRNYYAQFGLGVKTGIDLPQESSGMQTHPKTVGGLLLDEAIGQYDTYTPLQVAQYMSTIANGGHRVQPRVVKSVHLPTNKEEVGPVVKKYEPKVLNTINNSKADIDRVKMGLKMVTSTGGTAAGRFGQHDVAGKTGTAQTFYYGANRSWWGNATYNLTFGGYYPSSNPKVAFSVVTPYVSDKDSVIKTIPSKIVDTYVELQKKYEKQ</sequence>